<evidence type="ECO:0000313" key="3">
    <source>
        <dbReference type="Proteomes" id="UP000182798"/>
    </source>
</evidence>
<name>A0A1J8PS66_9GAMM</name>
<dbReference type="RefSeq" id="WP_241832091.1">
    <property type="nucleotide sequence ID" value="NZ_MIQH01000170.1"/>
</dbReference>
<dbReference type="Gene3D" id="1.10.290.10">
    <property type="entry name" value="Topoisomerase I, domain 4"/>
    <property type="match status" value="1"/>
</dbReference>
<feature type="domain" description="Topo IA-type catalytic" evidence="1">
    <location>
        <begin position="1"/>
        <end position="78"/>
    </location>
</feature>
<protein>
    <recommendedName>
        <fullName evidence="1">Topo IA-type catalytic domain-containing protein</fullName>
    </recommendedName>
</protein>
<dbReference type="PANTHER" id="PTHR42785:SF1">
    <property type="entry name" value="DNA TOPOISOMERASE"/>
    <property type="match status" value="1"/>
</dbReference>
<dbReference type="SUPFAM" id="SSF56712">
    <property type="entry name" value="Prokaryotic type I DNA topoisomerase"/>
    <property type="match status" value="1"/>
</dbReference>
<dbReference type="Proteomes" id="UP000182798">
    <property type="component" value="Unassembled WGS sequence"/>
</dbReference>
<feature type="non-terminal residue" evidence="2">
    <location>
        <position position="78"/>
    </location>
</feature>
<dbReference type="InterPro" id="IPR013497">
    <property type="entry name" value="Topo_IA_cen"/>
</dbReference>
<evidence type="ECO:0000313" key="2">
    <source>
        <dbReference type="EMBL" id="OJA03768.1"/>
    </source>
</evidence>
<dbReference type="PANTHER" id="PTHR42785">
    <property type="entry name" value="DNA TOPOISOMERASE, TYPE IA, CORE"/>
    <property type="match status" value="1"/>
</dbReference>
<comment type="caution">
    <text evidence="2">The sequence shown here is derived from an EMBL/GenBank/DDBJ whole genome shotgun (WGS) entry which is preliminary data.</text>
</comment>
<dbReference type="EMBL" id="MIQH01000170">
    <property type="protein sequence ID" value="OJA03768.1"/>
    <property type="molecule type" value="Genomic_DNA"/>
</dbReference>
<proteinExistence type="predicted"/>
<dbReference type="InterPro" id="IPR013826">
    <property type="entry name" value="Topo_IA_cen_sub3"/>
</dbReference>
<sequence length="78" mass="8710">MRTDSFTLSETAIEAAGKVIEQKFGNEYHTVRRFKTKDAGAQEAHEAIRPTDLSKPEILGLEAQAAKLYALIYKRTLA</sequence>
<evidence type="ECO:0000259" key="1">
    <source>
        <dbReference type="PROSITE" id="PS52039"/>
    </source>
</evidence>
<dbReference type="GO" id="GO:0003917">
    <property type="term" value="F:DNA topoisomerase type I (single strand cut, ATP-independent) activity"/>
    <property type="evidence" value="ECO:0007669"/>
    <property type="project" value="InterPro"/>
</dbReference>
<accession>A0A1J8PS66</accession>
<reference evidence="3" key="1">
    <citation type="submission" date="2016-09" db="EMBL/GenBank/DDBJ databases">
        <title>Genome Sequence of Bathymodiolus thermophilus sulfur-oxidizing gill endosymbiont.</title>
        <authorList>
            <person name="Ponnudurai R."/>
            <person name="Kleiner M."/>
            <person name="Sayavedra L."/>
            <person name="Thuermer A."/>
            <person name="Felbeck H."/>
            <person name="Schlueter R."/>
            <person name="Schweder T."/>
            <person name="Markert S."/>
        </authorList>
    </citation>
    <scope>NUCLEOTIDE SEQUENCE [LARGE SCALE GENOMIC DNA]</scope>
    <source>
        <strain evidence="3">BAT/CrabSpa'14</strain>
    </source>
</reference>
<dbReference type="InterPro" id="IPR000380">
    <property type="entry name" value="Topo_IA"/>
</dbReference>
<dbReference type="Pfam" id="PF01131">
    <property type="entry name" value="Topoisom_bac"/>
    <property type="match status" value="1"/>
</dbReference>
<gene>
    <name evidence="2" type="ORF">BGC33_00410</name>
</gene>
<organism evidence="2 3">
    <name type="scientific">Bathymodiolus thermophilus thioautotrophic gill symbiont</name>
    <dbReference type="NCBI Taxonomy" id="2360"/>
    <lineage>
        <taxon>Bacteria</taxon>
        <taxon>Pseudomonadati</taxon>
        <taxon>Pseudomonadota</taxon>
        <taxon>Gammaproteobacteria</taxon>
        <taxon>sulfur-oxidizing symbionts</taxon>
    </lineage>
</organism>
<dbReference type="AlphaFoldDB" id="A0A1J8PS66"/>
<dbReference type="GO" id="GO:0006265">
    <property type="term" value="P:DNA topological change"/>
    <property type="evidence" value="ECO:0007669"/>
    <property type="project" value="InterPro"/>
</dbReference>
<dbReference type="GO" id="GO:0003677">
    <property type="term" value="F:DNA binding"/>
    <property type="evidence" value="ECO:0007669"/>
    <property type="project" value="InterPro"/>
</dbReference>
<dbReference type="InterPro" id="IPR023405">
    <property type="entry name" value="Topo_IA_core_domain"/>
</dbReference>
<dbReference type="PROSITE" id="PS52039">
    <property type="entry name" value="TOPO_IA_2"/>
    <property type="match status" value="1"/>
</dbReference>